<evidence type="ECO:0000313" key="3">
    <source>
        <dbReference type="EMBL" id="SDY97007.1"/>
    </source>
</evidence>
<feature type="signal peptide" evidence="1">
    <location>
        <begin position="1"/>
        <end position="20"/>
    </location>
</feature>
<accession>A0A1H3P7D7</accession>
<keyword evidence="1" id="KW-0732">Signal</keyword>
<dbReference type="InterPro" id="IPR036907">
    <property type="entry name" value="5'-Nucleotdase_C_sf"/>
</dbReference>
<keyword evidence="4" id="KW-1185">Reference proteome</keyword>
<protein>
    <submittedName>
        <fullName evidence="3">5'-nucleotidase, C-terminal domain</fullName>
    </submittedName>
</protein>
<evidence type="ECO:0000259" key="2">
    <source>
        <dbReference type="Pfam" id="PF02872"/>
    </source>
</evidence>
<dbReference type="EMBL" id="FNQC01000004">
    <property type="protein sequence ID" value="SDY97007.1"/>
    <property type="molecule type" value="Genomic_DNA"/>
</dbReference>
<reference evidence="3 4" key="1">
    <citation type="submission" date="2016-10" db="EMBL/GenBank/DDBJ databases">
        <authorList>
            <person name="Varghese N."/>
            <person name="Submissions S."/>
        </authorList>
    </citation>
    <scope>NUCLEOTIDE SEQUENCE [LARGE SCALE GENOMIC DNA]</scope>
    <source>
        <strain evidence="3 4">DSM 17997</strain>
    </source>
</reference>
<proteinExistence type="predicted"/>
<dbReference type="PANTHER" id="PTHR11575">
    <property type="entry name" value="5'-NUCLEOTIDASE-RELATED"/>
    <property type="match status" value="1"/>
</dbReference>
<dbReference type="Pfam" id="PF02872">
    <property type="entry name" value="5_nucleotid_C"/>
    <property type="match status" value="1"/>
</dbReference>
<dbReference type="PANTHER" id="PTHR11575:SF24">
    <property type="entry name" value="5'-NUCLEOTIDASE"/>
    <property type="match status" value="1"/>
</dbReference>
<dbReference type="RefSeq" id="WP_019599801.1">
    <property type="nucleotide sequence ID" value="NZ_FNQC01000004.1"/>
</dbReference>
<dbReference type="PRINTS" id="PR01607">
    <property type="entry name" value="APYRASEFAMLY"/>
</dbReference>
<sequence>MRIHPLFLQLFLILAVVSLSQCSPKLTKNHQSDFFAISAAVENHPQFDKIILPYKERLDLEMNTVIGQTVKELNKAGKGETTLGNFVADIQKEYAEETFGYPVDMSIINNGGMRNILPEGNITLRNVFELSPFDNYLYILELKADDVKKLAKFAAEKKILGINGMTIATENDLLTEFTVQGKPVEEGRNYLLAINDYLANGGDQMEFLIDLPRKETSAILLRDFILEKIKEKTAKGIKLDAEIEGRQKFK</sequence>
<dbReference type="Proteomes" id="UP000199663">
    <property type="component" value="Unassembled WGS sequence"/>
</dbReference>
<name>A0A1H3P7D7_9BACT</name>
<dbReference type="InterPro" id="IPR008334">
    <property type="entry name" value="5'-Nucleotdase_C"/>
</dbReference>
<dbReference type="Gene3D" id="3.90.780.10">
    <property type="entry name" value="5'-Nucleotidase, C-terminal domain"/>
    <property type="match status" value="1"/>
</dbReference>
<gene>
    <name evidence="3" type="ORF">SAMN05444412_104101</name>
</gene>
<organism evidence="3 4">
    <name type="scientific">Rhodonellum ikkaensis</name>
    <dbReference type="NCBI Taxonomy" id="336829"/>
    <lineage>
        <taxon>Bacteria</taxon>
        <taxon>Pseudomonadati</taxon>
        <taxon>Bacteroidota</taxon>
        <taxon>Cytophagia</taxon>
        <taxon>Cytophagales</taxon>
        <taxon>Cytophagaceae</taxon>
        <taxon>Rhodonellum</taxon>
    </lineage>
</organism>
<evidence type="ECO:0000256" key="1">
    <source>
        <dbReference type="SAM" id="SignalP"/>
    </source>
</evidence>
<dbReference type="InterPro" id="IPR006179">
    <property type="entry name" value="5_nucleotidase/apyrase"/>
</dbReference>
<feature type="domain" description="5'-Nucleotidase C-terminal" evidence="2">
    <location>
        <begin position="66"/>
        <end position="206"/>
    </location>
</feature>
<comment type="caution">
    <text evidence="3">The sequence shown here is derived from an EMBL/GenBank/DDBJ whole genome shotgun (WGS) entry which is preliminary data.</text>
</comment>
<feature type="chain" id="PRO_5045903023" evidence="1">
    <location>
        <begin position="21"/>
        <end position="250"/>
    </location>
</feature>
<evidence type="ECO:0000313" key="4">
    <source>
        <dbReference type="Proteomes" id="UP000199663"/>
    </source>
</evidence>
<dbReference type="SUPFAM" id="SSF55816">
    <property type="entry name" value="5'-nucleotidase (syn. UDP-sugar hydrolase), C-terminal domain"/>
    <property type="match status" value="1"/>
</dbReference>